<feature type="chain" id="PRO_5046934444" evidence="3">
    <location>
        <begin position="25"/>
        <end position="1105"/>
    </location>
</feature>
<organism evidence="5 6">
    <name type="scientific">Mucilaginibacter rigui</name>
    <dbReference type="NCBI Taxonomy" id="534635"/>
    <lineage>
        <taxon>Bacteria</taxon>
        <taxon>Pseudomonadati</taxon>
        <taxon>Bacteroidota</taxon>
        <taxon>Sphingobacteriia</taxon>
        <taxon>Sphingobacteriales</taxon>
        <taxon>Sphingobacteriaceae</taxon>
        <taxon>Mucilaginibacter</taxon>
    </lineage>
</organism>
<evidence type="ECO:0000256" key="3">
    <source>
        <dbReference type="SAM" id="SignalP"/>
    </source>
</evidence>
<dbReference type="Gene3D" id="2.170.130.10">
    <property type="entry name" value="TonB-dependent receptor, plug domain"/>
    <property type="match status" value="1"/>
</dbReference>
<proteinExistence type="predicted"/>
<protein>
    <submittedName>
        <fullName evidence="5">DUF2135 domain-containing protein</fullName>
    </submittedName>
</protein>
<dbReference type="PROSITE" id="PS50005">
    <property type="entry name" value="TPR"/>
    <property type="match status" value="1"/>
</dbReference>
<dbReference type="InterPro" id="IPR036465">
    <property type="entry name" value="vWFA_dom_sf"/>
</dbReference>
<dbReference type="InterPro" id="IPR019734">
    <property type="entry name" value="TPR_rpt"/>
</dbReference>
<dbReference type="InterPro" id="IPR011990">
    <property type="entry name" value="TPR-like_helical_dom_sf"/>
</dbReference>
<dbReference type="PROSITE" id="PS51468">
    <property type="entry name" value="VIT"/>
    <property type="match status" value="1"/>
</dbReference>
<dbReference type="RefSeq" id="WP_191175315.1">
    <property type="nucleotide sequence ID" value="NZ_JACWMW010000002.1"/>
</dbReference>
<reference evidence="5 6" key="1">
    <citation type="submission" date="2020-09" db="EMBL/GenBank/DDBJ databases">
        <title>Novel species of Mucilaginibacter isolated from a glacier on the Tibetan Plateau.</title>
        <authorList>
            <person name="Liu Q."/>
            <person name="Xin Y.-H."/>
        </authorList>
    </citation>
    <scope>NUCLEOTIDE SEQUENCE [LARGE SCALE GENOMIC DNA]</scope>
    <source>
        <strain evidence="5 6">CGMCC 1.13878</strain>
    </source>
</reference>
<accession>A0ABR7X4C6</accession>
<dbReference type="Pfam" id="PF09906">
    <property type="entry name" value="DUF2135"/>
    <property type="match status" value="1"/>
</dbReference>
<evidence type="ECO:0000259" key="4">
    <source>
        <dbReference type="PROSITE" id="PS51468"/>
    </source>
</evidence>
<dbReference type="PANTHER" id="PTHR30069:SF29">
    <property type="entry name" value="HEMOGLOBIN AND HEMOGLOBIN-HAPTOGLOBIN-BINDING PROTEIN 1-RELATED"/>
    <property type="match status" value="1"/>
</dbReference>
<evidence type="ECO:0000313" key="6">
    <source>
        <dbReference type="Proteomes" id="UP000618754"/>
    </source>
</evidence>
<feature type="repeat" description="TPR" evidence="2">
    <location>
        <begin position="874"/>
        <end position="907"/>
    </location>
</feature>
<dbReference type="InterPro" id="IPR037066">
    <property type="entry name" value="Plug_dom_sf"/>
</dbReference>
<feature type="signal peptide" evidence="3">
    <location>
        <begin position="1"/>
        <end position="24"/>
    </location>
</feature>
<dbReference type="Proteomes" id="UP000618754">
    <property type="component" value="Unassembled WGS sequence"/>
</dbReference>
<keyword evidence="6" id="KW-1185">Reference proteome</keyword>
<evidence type="ECO:0000313" key="5">
    <source>
        <dbReference type="EMBL" id="MBD1385438.1"/>
    </source>
</evidence>
<dbReference type="InterPro" id="IPR039426">
    <property type="entry name" value="TonB-dep_rcpt-like"/>
</dbReference>
<dbReference type="InterPro" id="IPR012910">
    <property type="entry name" value="Plug_dom"/>
</dbReference>
<name>A0ABR7X4C6_9SPHI</name>
<feature type="domain" description="VIT" evidence="4">
    <location>
        <begin position="25"/>
        <end position="153"/>
    </location>
</feature>
<dbReference type="InterPro" id="IPR019220">
    <property type="entry name" value="DUF2135"/>
</dbReference>
<keyword evidence="2" id="KW-0802">TPR repeat</keyword>
<dbReference type="SUPFAM" id="SSF56935">
    <property type="entry name" value="Porins"/>
    <property type="match status" value="1"/>
</dbReference>
<gene>
    <name evidence="5" type="ORF">IDJ75_09135</name>
</gene>
<evidence type="ECO:0000256" key="1">
    <source>
        <dbReference type="ARBA" id="ARBA00022729"/>
    </source>
</evidence>
<dbReference type="SUPFAM" id="SSF53300">
    <property type="entry name" value="vWA-like"/>
    <property type="match status" value="1"/>
</dbReference>
<dbReference type="PANTHER" id="PTHR30069">
    <property type="entry name" value="TONB-DEPENDENT OUTER MEMBRANE RECEPTOR"/>
    <property type="match status" value="1"/>
</dbReference>
<evidence type="ECO:0000256" key="2">
    <source>
        <dbReference type="PROSITE-ProRule" id="PRU00339"/>
    </source>
</evidence>
<dbReference type="InterPro" id="IPR013694">
    <property type="entry name" value="VIT"/>
</dbReference>
<dbReference type="Pfam" id="PF08487">
    <property type="entry name" value="VIT"/>
    <property type="match status" value="1"/>
</dbReference>
<dbReference type="EMBL" id="JACWMW010000002">
    <property type="protein sequence ID" value="MBD1385438.1"/>
    <property type="molecule type" value="Genomic_DNA"/>
</dbReference>
<comment type="caution">
    <text evidence="5">The sequence shown here is derived from an EMBL/GenBank/DDBJ whole genome shotgun (WGS) entry which is preliminary data.</text>
</comment>
<sequence>MKAQTRSLLCFLLLLIISSTIVKAQSPQITVDGQSNTGVKLQQLKIDVAVYGNISRTTWQMTFYNSTSRVLECTLTFPLKDGVNISRYALDINGKMREAVPVDRGKGTVVFESIERRRIDPGLLEKVAGNTFRTRIYPLNPNSTRTIIIGYEEEIPMADNGVLKFNLPLNLKDTVQKFSLNASVIQSATVPLTDNADELKFNAHQNTYTASVEKTNYVPDHALSFSIPKPADAIGVMLQQLGNKYYYFVNTIIPAKQIEKSLPKRIALLWDASLSGANRDINKELSFLANYTEQNSDAELTLITFSNKVLKTRVYSLKNSWAALKADLKSMVYDGATDLGNIDLSKYNADEFLLMSDGHQTFGDKTLKLNNKPVYCINSSATADYNNLKLIALKSGGVLIDLNTITPEQALQKVMMQPLHFLGIKNGGDIEESYPSLHVTVNGAFSVAGITRNPNQSVILQFGYGNKVSVEKNVDLDLQKNAVDNVDVAKLWAQKKINEPDIDYNTNKQPIEQLGKRFGIITRNTSLIILETINDYIQYEIEPPAELRAEYNAIMKQRGSNINSLQRENLTTATNMMSELTRWWNRDNNPKLTPKTKRKRVTGDAASVVQIDEPVGSADVRQVVEERSAHAASQRVNPGQLNEVVVTGTNVQRRRDVTGSVSTINPPGSAQGYDTTQPASPDAITHGYTKNLPQALNGMVAGLQVNVISSGANPNTRIVLRGNRSVASNDKALVILDNIIVPQDVLKNLNPDDIDNISVLNGSNATALYGANAASGAIIITTKRSAASNADSLRSGSAAKGIDITYKKADEDYLKVLKKTAKENQYQKYLELRAGQKSNPVYYFDVANYFITTGNREIGIRVLSNLAELDLESYELYKMLGYKFKQLGDFESEVFAFKKVTELRPLDPQSYRDYGLALADAGEYQKALDVLYAAMTKSYTNDADNIYRGIQEIFLPEINHIIALHKPRLSQSAISKKFIKPLPVDIRIVMNWNMNNTDIDLWVTDPNGEKCFYSHNRTAAGGRISRDMTQGFGPEQFMLKKSIKGTYKIEIDYYGDTQATIAGPTTIMAEMYTHYGTPQEKKEMIVLQMKKDAKGGVYIGDLDFK</sequence>
<dbReference type="Gene3D" id="1.25.40.10">
    <property type="entry name" value="Tetratricopeptide repeat domain"/>
    <property type="match status" value="1"/>
</dbReference>
<keyword evidence="1 3" id="KW-0732">Signal</keyword>
<dbReference type="SUPFAM" id="SSF48452">
    <property type="entry name" value="TPR-like"/>
    <property type="match status" value="1"/>
</dbReference>
<dbReference type="Pfam" id="PF07715">
    <property type="entry name" value="Plug"/>
    <property type="match status" value="1"/>
</dbReference>